<dbReference type="GeneID" id="83881963"/>
<keyword evidence="11" id="KW-0479">Metal-binding</keyword>
<dbReference type="GO" id="GO:0046872">
    <property type="term" value="F:metal ion binding"/>
    <property type="evidence" value="ECO:0007669"/>
    <property type="project" value="UniProtKB-KW"/>
</dbReference>
<evidence type="ECO:0000256" key="8">
    <source>
        <dbReference type="ARBA" id="ARBA00022532"/>
    </source>
</evidence>
<comment type="subunit">
    <text evidence="5">Part of an enzyme complex containing four subunits: a flavoprotein, an iron-sulfur protein, plus two membrane-anchoring proteins, SdhC and SdhD.</text>
</comment>
<dbReference type="RefSeq" id="WP_058312129.1">
    <property type="nucleotide sequence ID" value="NZ_CANLZE010000003.1"/>
</dbReference>
<evidence type="ECO:0000256" key="3">
    <source>
        <dbReference type="ARBA" id="ARBA00004141"/>
    </source>
</evidence>
<dbReference type="AlphaFoldDB" id="A0A0P1ID46"/>
<feature type="transmembrane region" description="Helical" evidence="16">
    <location>
        <begin position="98"/>
        <end position="122"/>
    </location>
</feature>
<reference evidence="18" key="1">
    <citation type="submission" date="2015-09" db="EMBL/GenBank/DDBJ databases">
        <authorList>
            <person name="Rodrigo-Torres Lidia"/>
            <person name="Arahal R.David."/>
        </authorList>
    </citation>
    <scope>NUCLEOTIDE SEQUENCE [LARGE SCALE GENOMIC DNA]</scope>
    <source>
        <strain evidence="18">CECT 7735</strain>
    </source>
</reference>
<evidence type="ECO:0000313" key="17">
    <source>
        <dbReference type="EMBL" id="CUK05966.1"/>
    </source>
</evidence>
<comment type="function">
    <text evidence="2">Membrane-anchoring subunit of succinate dehydrogenase (SDH).</text>
</comment>
<protein>
    <recommendedName>
        <fullName evidence="6">Succinate dehydrogenase hydrophobic membrane anchor subunit</fullName>
    </recommendedName>
</protein>
<evidence type="ECO:0000256" key="4">
    <source>
        <dbReference type="ARBA" id="ARBA00005163"/>
    </source>
</evidence>
<comment type="pathway">
    <text evidence="4">Carbohydrate metabolism; tricarboxylic acid cycle.</text>
</comment>
<evidence type="ECO:0000256" key="12">
    <source>
        <dbReference type="ARBA" id="ARBA00022982"/>
    </source>
</evidence>
<dbReference type="InterPro" id="IPR014312">
    <property type="entry name" value="Succ_DH_anchor"/>
</dbReference>
<evidence type="ECO:0000256" key="2">
    <source>
        <dbReference type="ARBA" id="ARBA00004050"/>
    </source>
</evidence>
<comment type="cofactor">
    <cofactor evidence="1">
        <name>heme</name>
        <dbReference type="ChEBI" id="CHEBI:30413"/>
    </cofactor>
</comment>
<dbReference type="Pfam" id="PF01127">
    <property type="entry name" value="Sdh_cyt"/>
    <property type="match status" value="1"/>
</dbReference>
<keyword evidence="12" id="KW-0249">Electron transport</keyword>
<dbReference type="Gene3D" id="1.20.1300.10">
    <property type="entry name" value="Fumarate reductase/succinate dehydrogenase, transmembrane subunit"/>
    <property type="match status" value="1"/>
</dbReference>
<proteinExistence type="predicted"/>
<keyword evidence="13 16" id="KW-1133">Transmembrane helix</keyword>
<keyword evidence="9" id="KW-0349">Heme</keyword>
<evidence type="ECO:0000256" key="10">
    <source>
        <dbReference type="ARBA" id="ARBA00022692"/>
    </source>
</evidence>
<dbReference type="CDD" id="cd03495">
    <property type="entry name" value="SQR_TypeC_SdhD_like"/>
    <property type="match status" value="1"/>
</dbReference>
<evidence type="ECO:0000256" key="9">
    <source>
        <dbReference type="ARBA" id="ARBA00022617"/>
    </source>
</evidence>
<organism evidence="17 18">
    <name type="scientific">Shimia thalassica</name>
    <dbReference type="NCBI Taxonomy" id="1715693"/>
    <lineage>
        <taxon>Bacteria</taxon>
        <taxon>Pseudomonadati</taxon>
        <taxon>Pseudomonadota</taxon>
        <taxon>Alphaproteobacteria</taxon>
        <taxon>Rhodobacterales</taxon>
        <taxon>Roseobacteraceae</taxon>
    </lineage>
</organism>
<keyword evidence="14" id="KW-0408">Iron</keyword>
<dbReference type="GO" id="GO:0016020">
    <property type="term" value="C:membrane"/>
    <property type="evidence" value="ECO:0007669"/>
    <property type="project" value="UniProtKB-SubCell"/>
</dbReference>
<keyword evidence="18" id="KW-1185">Reference proteome</keyword>
<dbReference type="GO" id="GO:0020037">
    <property type="term" value="F:heme binding"/>
    <property type="evidence" value="ECO:0007669"/>
    <property type="project" value="InterPro"/>
</dbReference>
<dbReference type="GO" id="GO:0006099">
    <property type="term" value="P:tricarboxylic acid cycle"/>
    <property type="evidence" value="ECO:0007669"/>
    <property type="project" value="UniProtKB-UniPathway"/>
</dbReference>
<keyword evidence="8" id="KW-0816">Tricarboxylic acid cycle</keyword>
<dbReference type="UniPathway" id="UPA00223"/>
<dbReference type="Proteomes" id="UP000051870">
    <property type="component" value="Unassembled WGS sequence"/>
</dbReference>
<evidence type="ECO:0000256" key="6">
    <source>
        <dbReference type="ARBA" id="ARBA00019425"/>
    </source>
</evidence>
<dbReference type="InterPro" id="IPR000701">
    <property type="entry name" value="SuccDH_FuR_B_TM-su"/>
</dbReference>
<evidence type="ECO:0000256" key="5">
    <source>
        <dbReference type="ARBA" id="ARBA00011558"/>
    </source>
</evidence>
<feature type="transmembrane region" description="Helical" evidence="16">
    <location>
        <begin position="23"/>
        <end position="47"/>
    </location>
</feature>
<dbReference type="SUPFAM" id="SSF81343">
    <property type="entry name" value="Fumarate reductase respiratory complex transmembrane subunits"/>
    <property type="match status" value="1"/>
</dbReference>
<evidence type="ECO:0000256" key="7">
    <source>
        <dbReference type="ARBA" id="ARBA00022448"/>
    </source>
</evidence>
<keyword evidence="15 16" id="KW-0472">Membrane</keyword>
<dbReference type="NCBIfam" id="TIGR02968">
    <property type="entry name" value="succ_dehyd_anc"/>
    <property type="match status" value="1"/>
</dbReference>
<evidence type="ECO:0000256" key="11">
    <source>
        <dbReference type="ARBA" id="ARBA00022723"/>
    </source>
</evidence>
<comment type="subcellular location">
    <subcellularLocation>
        <location evidence="3">Membrane</location>
        <topology evidence="3">Multi-pass membrane protein</topology>
    </subcellularLocation>
</comment>
<feature type="transmembrane region" description="Helical" evidence="16">
    <location>
        <begin position="59"/>
        <end position="77"/>
    </location>
</feature>
<evidence type="ECO:0000256" key="1">
    <source>
        <dbReference type="ARBA" id="ARBA00001971"/>
    </source>
</evidence>
<name>A0A0P1ID46_9RHOB</name>
<accession>A0A0P1ID46</accession>
<evidence type="ECO:0000313" key="18">
    <source>
        <dbReference type="Proteomes" id="UP000051870"/>
    </source>
</evidence>
<gene>
    <name evidence="17" type="ORF">PH7735_02971</name>
</gene>
<evidence type="ECO:0000256" key="15">
    <source>
        <dbReference type="ARBA" id="ARBA00023136"/>
    </source>
</evidence>
<evidence type="ECO:0000256" key="16">
    <source>
        <dbReference type="SAM" id="Phobius"/>
    </source>
</evidence>
<dbReference type="EMBL" id="CYTW01000003">
    <property type="protein sequence ID" value="CUK05966.1"/>
    <property type="molecule type" value="Genomic_DNA"/>
</dbReference>
<dbReference type="STRING" id="1715693.PH7735_02971"/>
<keyword evidence="10 16" id="KW-0812">Transmembrane</keyword>
<evidence type="ECO:0000256" key="13">
    <source>
        <dbReference type="ARBA" id="ARBA00022989"/>
    </source>
</evidence>
<sequence>MAFLTDRKRAEYRGSSRHGTEHLWGQTISAVGLAILVPLFILTFGSILGSTYEEAIAYYQRPFPAIIAGMTITVAMIHFRHGIQVVIEDYTRGLTKKFLIIACTCIAYAIAATGLFALARIAL</sequence>
<dbReference type="InterPro" id="IPR034804">
    <property type="entry name" value="SQR/QFR_C/D"/>
</dbReference>
<evidence type="ECO:0000256" key="14">
    <source>
        <dbReference type="ARBA" id="ARBA00023004"/>
    </source>
</evidence>
<keyword evidence="7" id="KW-0813">Transport</keyword>